<protein>
    <submittedName>
        <fullName evidence="2">Uncharacterized protein</fullName>
    </submittedName>
</protein>
<name>A0A8K0KEL1_LADFU</name>
<evidence type="ECO:0000256" key="1">
    <source>
        <dbReference type="SAM" id="MobiDB-lite"/>
    </source>
</evidence>
<dbReference type="PANTHER" id="PTHR31336:SF3">
    <property type="entry name" value="PROTEIN LIN-37 HOMOLOG"/>
    <property type="match status" value="1"/>
</dbReference>
<gene>
    <name evidence="2" type="ORF">J437_LFUL014016</name>
</gene>
<sequence>MLYVQKSEKIIMGKKRKATPISRGRSDSKEEKSPPGADDVMVARDRLKGALQILIDQSEDSSECSHDEASATAAADGYSKSQGHIHSPKKENIQAALGSALASMHNRGQRKRRRRGEVPVGDAAYHHTYVMKLYDRSVDLAQFREDTPLYPVCRAWMANQPRNTTLAINPSGEEGPERRGESVSAALANGNGEGKDMYKLPAPLPIPLGKTQKDLRIPSPVPYERQAGIDDLELFLNVQKGEYLKSENVTCPSTDLLLKKHLVHWNKVRRKWVKAAQDNEARYAESKVILQSMFKS</sequence>
<evidence type="ECO:0000313" key="2">
    <source>
        <dbReference type="EMBL" id="KAG8233470.1"/>
    </source>
</evidence>
<reference evidence="2" key="2">
    <citation type="submission" date="2017-10" db="EMBL/GenBank/DDBJ databases">
        <title>Ladona fulva Genome sequencing and assembly.</title>
        <authorList>
            <person name="Murali S."/>
            <person name="Richards S."/>
            <person name="Bandaranaike D."/>
            <person name="Bellair M."/>
            <person name="Blankenburg K."/>
            <person name="Chao H."/>
            <person name="Dinh H."/>
            <person name="Doddapaneni H."/>
            <person name="Dugan-Rocha S."/>
            <person name="Elkadiri S."/>
            <person name="Gnanaolivu R."/>
            <person name="Hernandez B."/>
            <person name="Skinner E."/>
            <person name="Javaid M."/>
            <person name="Lee S."/>
            <person name="Li M."/>
            <person name="Ming W."/>
            <person name="Munidasa M."/>
            <person name="Muniz J."/>
            <person name="Nguyen L."/>
            <person name="Hughes D."/>
            <person name="Osuji N."/>
            <person name="Pu L.-L."/>
            <person name="Puazo M."/>
            <person name="Qu C."/>
            <person name="Quiroz J."/>
            <person name="Raj R."/>
            <person name="Weissenberger G."/>
            <person name="Xin Y."/>
            <person name="Zou X."/>
            <person name="Han Y."/>
            <person name="Worley K."/>
            <person name="Muzny D."/>
            <person name="Gibbs R."/>
        </authorList>
    </citation>
    <scope>NUCLEOTIDE SEQUENCE</scope>
    <source>
        <strain evidence="2">Sampled in the wild</strain>
    </source>
</reference>
<keyword evidence="3" id="KW-1185">Reference proteome</keyword>
<accession>A0A8K0KEL1</accession>
<dbReference type="AlphaFoldDB" id="A0A8K0KEL1"/>
<dbReference type="GO" id="GO:0000122">
    <property type="term" value="P:negative regulation of transcription by RNA polymerase II"/>
    <property type="evidence" value="ECO:0007669"/>
    <property type="project" value="TreeGrafter"/>
</dbReference>
<feature type="compositionally biased region" description="Basic and acidic residues" evidence="1">
    <location>
        <begin position="1"/>
        <end position="11"/>
    </location>
</feature>
<dbReference type="Pfam" id="PF15306">
    <property type="entry name" value="LIN37"/>
    <property type="match status" value="1"/>
</dbReference>
<dbReference type="GO" id="GO:0017053">
    <property type="term" value="C:transcription repressor complex"/>
    <property type="evidence" value="ECO:0007669"/>
    <property type="project" value="InterPro"/>
</dbReference>
<dbReference type="InterPro" id="IPR028226">
    <property type="entry name" value="LIN37"/>
</dbReference>
<dbReference type="OrthoDB" id="6287771at2759"/>
<feature type="region of interest" description="Disordered" evidence="1">
    <location>
        <begin position="1"/>
        <end position="41"/>
    </location>
</feature>
<dbReference type="EMBL" id="KZ308720">
    <property type="protein sequence ID" value="KAG8233470.1"/>
    <property type="molecule type" value="Genomic_DNA"/>
</dbReference>
<comment type="caution">
    <text evidence="2">The sequence shown here is derived from an EMBL/GenBank/DDBJ whole genome shotgun (WGS) entry which is preliminary data.</text>
</comment>
<feature type="compositionally biased region" description="Basic and acidic residues" evidence="1">
    <location>
        <begin position="24"/>
        <end position="33"/>
    </location>
</feature>
<feature type="region of interest" description="Disordered" evidence="1">
    <location>
        <begin position="57"/>
        <end position="88"/>
    </location>
</feature>
<evidence type="ECO:0000313" key="3">
    <source>
        <dbReference type="Proteomes" id="UP000792457"/>
    </source>
</evidence>
<dbReference type="Proteomes" id="UP000792457">
    <property type="component" value="Unassembled WGS sequence"/>
</dbReference>
<dbReference type="PANTHER" id="PTHR31336">
    <property type="entry name" value="LIN37 HOMOLOG"/>
    <property type="match status" value="1"/>
</dbReference>
<organism evidence="2 3">
    <name type="scientific">Ladona fulva</name>
    <name type="common">Scarce chaser dragonfly</name>
    <name type="synonym">Libellula fulva</name>
    <dbReference type="NCBI Taxonomy" id="123851"/>
    <lineage>
        <taxon>Eukaryota</taxon>
        <taxon>Metazoa</taxon>
        <taxon>Ecdysozoa</taxon>
        <taxon>Arthropoda</taxon>
        <taxon>Hexapoda</taxon>
        <taxon>Insecta</taxon>
        <taxon>Pterygota</taxon>
        <taxon>Palaeoptera</taxon>
        <taxon>Odonata</taxon>
        <taxon>Epiprocta</taxon>
        <taxon>Anisoptera</taxon>
        <taxon>Libelluloidea</taxon>
        <taxon>Libellulidae</taxon>
        <taxon>Ladona</taxon>
    </lineage>
</organism>
<dbReference type="GO" id="GO:0031523">
    <property type="term" value="C:Myb complex"/>
    <property type="evidence" value="ECO:0007669"/>
    <property type="project" value="TreeGrafter"/>
</dbReference>
<proteinExistence type="predicted"/>
<reference evidence="2" key="1">
    <citation type="submission" date="2013-04" db="EMBL/GenBank/DDBJ databases">
        <authorList>
            <person name="Qu J."/>
            <person name="Murali S.C."/>
            <person name="Bandaranaike D."/>
            <person name="Bellair M."/>
            <person name="Blankenburg K."/>
            <person name="Chao H."/>
            <person name="Dinh H."/>
            <person name="Doddapaneni H."/>
            <person name="Downs B."/>
            <person name="Dugan-Rocha S."/>
            <person name="Elkadiri S."/>
            <person name="Gnanaolivu R.D."/>
            <person name="Hernandez B."/>
            <person name="Javaid M."/>
            <person name="Jayaseelan J.C."/>
            <person name="Lee S."/>
            <person name="Li M."/>
            <person name="Ming W."/>
            <person name="Munidasa M."/>
            <person name="Muniz J."/>
            <person name="Nguyen L."/>
            <person name="Ongeri F."/>
            <person name="Osuji N."/>
            <person name="Pu L.-L."/>
            <person name="Puazo M."/>
            <person name="Qu C."/>
            <person name="Quiroz J."/>
            <person name="Raj R."/>
            <person name="Weissenberger G."/>
            <person name="Xin Y."/>
            <person name="Zou X."/>
            <person name="Han Y."/>
            <person name="Richards S."/>
            <person name="Worley K."/>
            <person name="Muzny D."/>
            <person name="Gibbs R."/>
        </authorList>
    </citation>
    <scope>NUCLEOTIDE SEQUENCE</scope>
    <source>
        <strain evidence="2">Sampled in the wild</strain>
    </source>
</reference>